<dbReference type="PROSITE" id="PS50110">
    <property type="entry name" value="RESPONSE_REGULATORY"/>
    <property type="match status" value="1"/>
</dbReference>
<dbReference type="OrthoDB" id="303614at2759"/>
<gene>
    <name evidence="4" type="ORF">PPENT_87.1.T0040477</name>
</gene>
<keyword evidence="5" id="KW-1185">Reference proteome</keyword>
<accession>A0A8S1SAF7</accession>
<feature type="modified residue" description="4-aspartylphosphate" evidence="2">
    <location>
        <position position="111"/>
    </location>
</feature>
<dbReference type="Proteomes" id="UP000689195">
    <property type="component" value="Unassembled WGS sequence"/>
</dbReference>
<dbReference type="AlphaFoldDB" id="A0A8S1SAF7"/>
<dbReference type="EMBL" id="CAJJDO010000004">
    <property type="protein sequence ID" value="CAD8135894.1"/>
    <property type="molecule type" value="Genomic_DNA"/>
</dbReference>
<dbReference type="SMART" id="SM00448">
    <property type="entry name" value="REC"/>
    <property type="match status" value="1"/>
</dbReference>
<dbReference type="GO" id="GO:0000160">
    <property type="term" value="P:phosphorelay signal transduction system"/>
    <property type="evidence" value="ECO:0007669"/>
    <property type="project" value="InterPro"/>
</dbReference>
<dbReference type="PANTHER" id="PTHR43719">
    <property type="entry name" value="TWO-COMPONENT HISTIDINE KINASE"/>
    <property type="match status" value="1"/>
</dbReference>
<feature type="domain" description="Response regulatory" evidence="3">
    <location>
        <begin position="51"/>
        <end position="181"/>
    </location>
</feature>
<dbReference type="Pfam" id="PF00072">
    <property type="entry name" value="Response_reg"/>
    <property type="match status" value="1"/>
</dbReference>
<evidence type="ECO:0000313" key="5">
    <source>
        <dbReference type="Proteomes" id="UP000689195"/>
    </source>
</evidence>
<evidence type="ECO:0000313" key="4">
    <source>
        <dbReference type="EMBL" id="CAD8135894.1"/>
    </source>
</evidence>
<dbReference type="PANTHER" id="PTHR43719:SF28">
    <property type="entry name" value="PEROXIDE STRESS-ACTIVATED HISTIDINE KINASE MAK1-RELATED"/>
    <property type="match status" value="1"/>
</dbReference>
<dbReference type="InterPro" id="IPR050956">
    <property type="entry name" value="2C_system_His_kinase"/>
</dbReference>
<dbReference type="InterPro" id="IPR001789">
    <property type="entry name" value="Sig_transdc_resp-reg_receiver"/>
</dbReference>
<keyword evidence="1 2" id="KW-0597">Phosphoprotein</keyword>
<evidence type="ECO:0000259" key="3">
    <source>
        <dbReference type="PROSITE" id="PS50110"/>
    </source>
</evidence>
<evidence type="ECO:0000256" key="2">
    <source>
        <dbReference type="PROSITE-ProRule" id="PRU00169"/>
    </source>
</evidence>
<protein>
    <recommendedName>
        <fullName evidence="3">Response regulatory domain-containing protein</fullName>
    </recommendedName>
</protein>
<proteinExistence type="predicted"/>
<comment type="caution">
    <text evidence="4">The sequence shown here is derived from an EMBL/GenBank/DDBJ whole genome shotgun (WGS) entry which is preliminary data.</text>
</comment>
<evidence type="ECO:0000256" key="1">
    <source>
        <dbReference type="ARBA" id="ARBA00022553"/>
    </source>
</evidence>
<organism evidence="4 5">
    <name type="scientific">Paramecium pentaurelia</name>
    <dbReference type="NCBI Taxonomy" id="43138"/>
    <lineage>
        <taxon>Eukaryota</taxon>
        <taxon>Sar</taxon>
        <taxon>Alveolata</taxon>
        <taxon>Ciliophora</taxon>
        <taxon>Intramacronucleata</taxon>
        <taxon>Oligohymenophorea</taxon>
        <taxon>Peniculida</taxon>
        <taxon>Parameciidae</taxon>
        <taxon>Paramecium</taxon>
    </lineage>
</organism>
<reference evidence="4" key="1">
    <citation type="submission" date="2021-01" db="EMBL/GenBank/DDBJ databases">
        <authorList>
            <consortium name="Genoscope - CEA"/>
            <person name="William W."/>
        </authorList>
    </citation>
    <scope>NUCLEOTIDE SEQUENCE</scope>
</reference>
<sequence>MYYEWIDNGNITVYLKEIEENKQTLQPLQSFIPQNQDTIQAYALKSTCCKRVLIVDDEYFNMMALQMLMQLYSAICDKAYNGMEAIEQLNEKLINPCSKCQNSCYQLIFLDINMPIMGGVETVKIIKRIMNNRIIKKVYVIANTGFSDLETKEKAYDAGIDFFMTKPLNIMTFKSIASKIFPRG</sequence>
<name>A0A8S1SAF7_9CILI</name>
<dbReference type="CDD" id="cd17546">
    <property type="entry name" value="REC_hyHK_CKI1_RcsC-like"/>
    <property type="match status" value="1"/>
</dbReference>